<organism evidence="1 2">
    <name type="scientific">Ilyodon furcidens</name>
    <name type="common">goldbreast splitfin</name>
    <dbReference type="NCBI Taxonomy" id="33524"/>
    <lineage>
        <taxon>Eukaryota</taxon>
        <taxon>Metazoa</taxon>
        <taxon>Chordata</taxon>
        <taxon>Craniata</taxon>
        <taxon>Vertebrata</taxon>
        <taxon>Euteleostomi</taxon>
        <taxon>Actinopterygii</taxon>
        <taxon>Neopterygii</taxon>
        <taxon>Teleostei</taxon>
        <taxon>Neoteleostei</taxon>
        <taxon>Acanthomorphata</taxon>
        <taxon>Ovalentaria</taxon>
        <taxon>Atherinomorphae</taxon>
        <taxon>Cyprinodontiformes</taxon>
        <taxon>Goodeidae</taxon>
        <taxon>Ilyodon</taxon>
    </lineage>
</organism>
<name>A0ABV0SS42_9TELE</name>
<gene>
    <name evidence="1" type="ORF">ILYODFUR_024660</name>
</gene>
<comment type="caution">
    <text evidence="1">The sequence shown here is derived from an EMBL/GenBank/DDBJ whole genome shotgun (WGS) entry which is preliminary data.</text>
</comment>
<sequence length="109" mass="11938">MITKATNELSTAFVVLLFGRGTSETTLTDREKTVSWTFVVKEKEAAASYQDKQVADEISPFPNSLFGSWLGSFNIFTAEGGKQEKGQMSCFTTPPCVVLFFFLDSASSS</sequence>
<protein>
    <submittedName>
        <fullName evidence="1">Uncharacterized protein</fullName>
    </submittedName>
</protein>
<dbReference type="EMBL" id="JAHRIQ010002944">
    <property type="protein sequence ID" value="MEQ2222293.1"/>
    <property type="molecule type" value="Genomic_DNA"/>
</dbReference>
<reference evidence="1 2" key="1">
    <citation type="submission" date="2021-06" db="EMBL/GenBank/DDBJ databases">
        <authorList>
            <person name="Palmer J.M."/>
        </authorList>
    </citation>
    <scope>NUCLEOTIDE SEQUENCE [LARGE SCALE GENOMIC DNA]</scope>
    <source>
        <strain evidence="2">if_2019</strain>
        <tissue evidence="1">Muscle</tissue>
    </source>
</reference>
<accession>A0ABV0SS42</accession>
<proteinExistence type="predicted"/>
<dbReference type="Proteomes" id="UP001482620">
    <property type="component" value="Unassembled WGS sequence"/>
</dbReference>
<evidence type="ECO:0000313" key="1">
    <source>
        <dbReference type="EMBL" id="MEQ2222293.1"/>
    </source>
</evidence>
<keyword evidence="2" id="KW-1185">Reference proteome</keyword>
<evidence type="ECO:0000313" key="2">
    <source>
        <dbReference type="Proteomes" id="UP001482620"/>
    </source>
</evidence>